<dbReference type="EMBL" id="PVBQ01000003">
    <property type="protein sequence ID" value="PRD48589.1"/>
    <property type="molecule type" value="Genomic_DNA"/>
</dbReference>
<evidence type="ECO:0000313" key="3">
    <source>
        <dbReference type="EMBL" id="PRD48589.1"/>
    </source>
</evidence>
<organism evidence="3 4">
    <name type="scientific">Sphingobacterium haloxyli</name>
    <dbReference type="NCBI Taxonomy" id="2100533"/>
    <lineage>
        <taxon>Bacteria</taxon>
        <taxon>Pseudomonadati</taxon>
        <taxon>Bacteroidota</taxon>
        <taxon>Sphingobacteriia</taxon>
        <taxon>Sphingobacteriales</taxon>
        <taxon>Sphingobacteriaceae</taxon>
        <taxon>Sphingobacterium</taxon>
    </lineage>
</organism>
<proteinExistence type="predicted"/>
<dbReference type="InterPro" id="IPR010994">
    <property type="entry name" value="RuvA_2-like"/>
</dbReference>
<reference evidence="3 4" key="1">
    <citation type="submission" date="2018-02" db="EMBL/GenBank/DDBJ databases">
        <title>The draft genome of Sphingobacterium sp. 5JN-11.</title>
        <authorList>
            <person name="Liu L."/>
            <person name="Li L."/>
            <person name="Liang L."/>
            <person name="Zhang X."/>
            <person name="Wang T."/>
        </authorList>
    </citation>
    <scope>NUCLEOTIDE SEQUENCE [LARGE SCALE GENOMIC DNA]</scope>
    <source>
        <strain evidence="3 4">5JN-11</strain>
    </source>
</reference>
<dbReference type="PANTHER" id="PTHR21180">
    <property type="entry name" value="ENDONUCLEASE/EXONUCLEASE/PHOSPHATASE FAMILY DOMAIN-CONTAINING PROTEIN 1"/>
    <property type="match status" value="1"/>
</dbReference>
<evidence type="ECO:0000256" key="2">
    <source>
        <dbReference type="SAM" id="Phobius"/>
    </source>
</evidence>
<evidence type="ECO:0000313" key="4">
    <source>
        <dbReference type="Proteomes" id="UP000239711"/>
    </source>
</evidence>
<keyword evidence="4" id="KW-1185">Reference proteome</keyword>
<keyword evidence="2" id="KW-0472">Membrane</keyword>
<dbReference type="Pfam" id="PF12836">
    <property type="entry name" value="HHH_3"/>
    <property type="match status" value="2"/>
</dbReference>
<dbReference type="Proteomes" id="UP000239711">
    <property type="component" value="Unassembled WGS sequence"/>
</dbReference>
<name>A0A2S9J771_9SPHI</name>
<dbReference type="RefSeq" id="WP_105715909.1">
    <property type="nucleotide sequence ID" value="NZ_PVBQ01000003.1"/>
</dbReference>
<dbReference type="InterPro" id="IPR051675">
    <property type="entry name" value="Endo/Exo/Phosphatase_dom_1"/>
</dbReference>
<dbReference type="SUPFAM" id="SSF47781">
    <property type="entry name" value="RuvA domain 2-like"/>
    <property type="match status" value="3"/>
</dbReference>
<dbReference type="Gene3D" id="1.10.150.280">
    <property type="entry name" value="AF1531-like domain"/>
    <property type="match status" value="2"/>
</dbReference>
<dbReference type="GO" id="GO:0015628">
    <property type="term" value="P:protein secretion by the type II secretion system"/>
    <property type="evidence" value="ECO:0007669"/>
    <property type="project" value="TreeGrafter"/>
</dbReference>
<comment type="caution">
    <text evidence="3">The sequence shown here is derived from an EMBL/GenBank/DDBJ whole genome shotgun (WGS) entry which is preliminary data.</text>
</comment>
<accession>A0A2S9J771</accession>
<dbReference type="AlphaFoldDB" id="A0A2S9J771"/>
<gene>
    <name evidence="3" type="ORF">C5745_05155</name>
</gene>
<evidence type="ECO:0008006" key="5">
    <source>
        <dbReference type="Google" id="ProtNLM"/>
    </source>
</evidence>
<evidence type="ECO:0000256" key="1">
    <source>
        <dbReference type="SAM" id="MobiDB-lite"/>
    </source>
</evidence>
<keyword evidence="2" id="KW-0812">Transmembrane</keyword>
<feature type="region of interest" description="Disordered" evidence="1">
    <location>
        <begin position="60"/>
        <end position="79"/>
    </location>
</feature>
<keyword evidence="2" id="KW-1133">Transmembrane helix</keyword>
<dbReference type="PANTHER" id="PTHR21180:SF32">
    <property type="entry name" value="ENDONUCLEASE_EXONUCLEASE_PHOSPHATASE FAMILY DOMAIN-CONTAINING PROTEIN 1"/>
    <property type="match status" value="1"/>
</dbReference>
<sequence>MKKLALFFGMSENERRGFLVLSILIVLMAATPFIYSFYVSNTRDDIFLLSSLVEEERNMLGANEEGNRGPLTEAEKPPFPFNPNNLAAEKWKMLGFTEKQIKVIKNYEAKGGRFRTKADVAKIYVISEEDFRRIAPYITLPETVSTPPPKVASSPNGRTKPSNAKIVLDLSIADTTALKKIHGIGSVLAARIVKFRDALGGFHSIDQVKEVYGISEEQFVKMESSLTLGDNPISKWAINHLSVERLTQHPYISRKEATHIVRYREQHGAFASLDDLEKMYALNDDFLRKIAPYLEFN</sequence>
<dbReference type="GO" id="GO:0015627">
    <property type="term" value="C:type II protein secretion system complex"/>
    <property type="evidence" value="ECO:0007669"/>
    <property type="project" value="TreeGrafter"/>
</dbReference>
<feature type="transmembrane region" description="Helical" evidence="2">
    <location>
        <begin position="18"/>
        <end position="38"/>
    </location>
</feature>
<protein>
    <recommendedName>
        <fullName evidence="5">Competence protein ComEA</fullName>
    </recommendedName>
</protein>
<dbReference type="OrthoDB" id="981124at2"/>